<dbReference type="PROSITE" id="PS00194">
    <property type="entry name" value="THIOREDOXIN_1"/>
    <property type="match status" value="1"/>
</dbReference>
<dbReference type="SUPFAM" id="SSF52833">
    <property type="entry name" value="Thioredoxin-like"/>
    <property type="match status" value="1"/>
</dbReference>
<dbReference type="EMBL" id="JAAOYM010000001">
    <property type="protein sequence ID" value="NIJ10034.1"/>
    <property type="molecule type" value="Genomic_DNA"/>
</dbReference>
<dbReference type="AlphaFoldDB" id="A0A7X5ULT5"/>
<comment type="subcellular location">
    <subcellularLocation>
        <location evidence="1">Cell envelope</location>
    </subcellularLocation>
</comment>
<keyword evidence="7" id="KW-0413">Isomerase</keyword>
<dbReference type="Gene3D" id="3.40.30.10">
    <property type="entry name" value="Glutaredoxin"/>
    <property type="match status" value="1"/>
</dbReference>
<feature type="domain" description="Thioredoxin" evidence="6">
    <location>
        <begin position="41"/>
        <end position="201"/>
    </location>
</feature>
<keyword evidence="5" id="KW-0676">Redox-active center</keyword>
<dbReference type="Pfam" id="PF00578">
    <property type="entry name" value="AhpC-TSA"/>
    <property type="match status" value="1"/>
</dbReference>
<evidence type="ECO:0000256" key="4">
    <source>
        <dbReference type="ARBA" id="ARBA00023157"/>
    </source>
</evidence>
<keyword evidence="8" id="KW-1185">Reference proteome</keyword>
<dbReference type="PROSITE" id="PS51352">
    <property type="entry name" value="THIOREDOXIN_2"/>
    <property type="match status" value="1"/>
</dbReference>
<protein>
    <submittedName>
        <fullName evidence="7">Thiol-disulfide isomerase/thioredoxin</fullName>
    </submittedName>
</protein>
<dbReference type="CDD" id="cd02966">
    <property type="entry name" value="TlpA_like_family"/>
    <property type="match status" value="1"/>
</dbReference>
<dbReference type="PANTHER" id="PTHR42852:SF6">
    <property type="entry name" value="THIOL:DISULFIDE INTERCHANGE PROTEIN DSBE"/>
    <property type="match status" value="1"/>
</dbReference>
<proteinExistence type="predicted"/>
<dbReference type="GO" id="GO:0016853">
    <property type="term" value="F:isomerase activity"/>
    <property type="evidence" value="ECO:0007669"/>
    <property type="project" value="UniProtKB-KW"/>
</dbReference>
<sequence length="201" mass="21074">MTTATKWALAAGALVLAMLVALLPRVGGSQDADNQAARQELAPARAAAALRACPGPGQGKLERLAGVEATCLGDGSRIDLGSALAGEPTLVNVWATWCEPCREELPLLQTYAAGPDAVRVLTVQVESSARDGLELLAELDVHLPAVHDGDGPTGPVREALKVPRALPASYLVDADGTVRFIAQPRLFTSVEQIRQAVERAR</sequence>
<evidence type="ECO:0000256" key="3">
    <source>
        <dbReference type="ARBA" id="ARBA00022968"/>
    </source>
</evidence>
<dbReference type="Proteomes" id="UP000545493">
    <property type="component" value="Unassembled WGS sequence"/>
</dbReference>
<keyword evidence="4" id="KW-1015">Disulfide bond</keyword>
<keyword evidence="2" id="KW-0201">Cytochrome c-type biogenesis</keyword>
<dbReference type="GO" id="GO:0016209">
    <property type="term" value="F:antioxidant activity"/>
    <property type="evidence" value="ECO:0007669"/>
    <property type="project" value="InterPro"/>
</dbReference>
<dbReference type="GO" id="GO:0016491">
    <property type="term" value="F:oxidoreductase activity"/>
    <property type="evidence" value="ECO:0007669"/>
    <property type="project" value="InterPro"/>
</dbReference>
<evidence type="ECO:0000313" key="8">
    <source>
        <dbReference type="Proteomes" id="UP000545493"/>
    </source>
</evidence>
<reference evidence="7 8" key="1">
    <citation type="submission" date="2020-03" db="EMBL/GenBank/DDBJ databases">
        <title>Sequencing the genomes of 1000 actinobacteria strains.</title>
        <authorList>
            <person name="Klenk H.-P."/>
        </authorList>
    </citation>
    <scope>NUCLEOTIDE SEQUENCE [LARGE SCALE GENOMIC DNA]</scope>
    <source>
        <strain evidence="7 8">DSM 45685</strain>
    </source>
</reference>
<dbReference type="RefSeq" id="WP_167165889.1">
    <property type="nucleotide sequence ID" value="NZ_JAAOYM010000001.1"/>
</dbReference>
<dbReference type="PANTHER" id="PTHR42852">
    <property type="entry name" value="THIOL:DISULFIDE INTERCHANGE PROTEIN DSBE"/>
    <property type="match status" value="1"/>
</dbReference>
<evidence type="ECO:0000313" key="7">
    <source>
        <dbReference type="EMBL" id="NIJ10034.1"/>
    </source>
</evidence>
<dbReference type="InterPro" id="IPR036249">
    <property type="entry name" value="Thioredoxin-like_sf"/>
</dbReference>
<dbReference type="GO" id="GO:0030313">
    <property type="term" value="C:cell envelope"/>
    <property type="evidence" value="ECO:0007669"/>
    <property type="project" value="UniProtKB-SubCell"/>
</dbReference>
<organism evidence="7 8">
    <name type="scientific">Saccharomonospora amisosensis</name>
    <dbReference type="NCBI Taxonomy" id="1128677"/>
    <lineage>
        <taxon>Bacteria</taxon>
        <taxon>Bacillati</taxon>
        <taxon>Actinomycetota</taxon>
        <taxon>Actinomycetes</taxon>
        <taxon>Pseudonocardiales</taxon>
        <taxon>Pseudonocardiaceae</taxon>
        <taxon>Saccharomonospora</taxon>
    </lineage>
</organism>
<evidence type="ECO:0000256" key="5">
    <source>
        <dbReference type="ARBA" id="ARBA00023284"/>
    </source>
</evidence>
<evidence type="ECO:0000256" key="1">
    <source>
        <dbReference type="ARBA" id="ARBA00004196"/>
    </source>
</evidence>
<keyword evidence="3" id="KW-0735">Signal-anchor</keyword>
<gene>
    <name evidence="7" type="ORF">FHU38_000378</name>
</gene>
<dbReference type="GO" id="GO:0017004">
    <property type="term" value="P:cytochrome complex assembly"/>
    <property type="evidence" value="ECO:0007669"/>
    <property type="project" value="UniProtKB-KW"/>
</dbReference>
<evidence type="ECO:0000256" key="2">
    <source>
        <dbReference type="ARBA" id="ARBA00022748"/>
    </source>
</evidence>
<dbReference type="InterPro" id="IPR017937">
    <property type="entry name" value="Thioredoxin_CS"/>
</dbReference>
<keyword evidence="3" id="KW-0812">Transmembrane</keyword>
<name>A0A7X5ULT5_9PSEU</name>
<accession>A0A7X5ULT5</accession>
<evidence type="ECO:0000259" key="6">
    <source>
        <dbReference type="PROSITE" id="PS51352"/>
    </source>
</evidence>
<comment type="caution">
    <text evidence="7">The sequence shown here is derived from an EMBL/GenBank/DDBJ whole genome shotgun (WGS) entry which is preliminary data.</text>
</comment>
<dbReference type="InterPro" id="IPR013766">
    <property type="entry name" value="Thioredoxin_domain"/>
</dbReference>
<dbReference type="InterPro" id="IPR050553">
    <property type="entry name" value="Thioredoxin_ResA/DsbE_sf"/>
</dbReference>
<dbReference type="InterPro" id="IPR000866">
    <property type="entry name" value="AhpC/TSA"/>
</dbReference>